<evidence type="ECO:0000313" key="2">
    <source>
        <dbReference type="EMBL" id="OCF21236.1"/>
    </source>
</evidence>
<sequence length="148" mass="16501">MSTEHPATRTLRTEAPGQISRKTHRLLLEKSQGAYIGTEEGTASHRGIRHIIDELVNPLIGTIDKDCSCPPTRIKGPRAFLNFLTNGKTTIKAELWLERSHAHCREGRRLACTGEISKRPHRKDIGYGPGECMFADEGNLDNDKLRAS</sequence>
<organism evidence="2">
    <name type="scientific">Kwoniella bestiolae CBS 10118</name>
    <dbReference type="NCBI Taxonomy" id="1296100"/>
    <lineage>
        <taxon>Eukaryota</taxon>
        <taxon>Fungi</taxon>
        <taxon>Dikarya</taxon>
        <taxon>Basidiomycota</taxon>
        <taxon>Agaricomycotina</taxon>
        <taxon>Tremellomycetes</taxon>
        <taxon>Tremellales</taxon>
        <taxon>Cryptococcaceae</taxon>
        <taxon>Kwoniella</taxon>
    </lineage>
</organism>
<dbReference type="OrthoDB" id="10666284at2759"/>
<dbReference type="AlphaFoldDB" id="A0A1B9FR47"/>
<reference evidence="2" key="1">
    <citation type="submission" date="2013-07" db="EMBL/GenBank/DDBJ databases">
        <title>The Genome Sequence of Cryptococcus bestiolae CBS10118.</title>
        <authorList>
            <consortium name="The Broad Institute Genome Sequencing Platform"/>
            <person name="Cuomo C."/>
            <person name="Litvintseva A."/>
            <person name="Chen Y."/>
            <person name="Heitman J."/>
            <person name="Sun S."/>
            <person name="Springer D."/>
            <person name="Dromer F."/>
            <person name="Young S.K."/>
            <person name="Zeng Q."/>
            <person name="Gargeya S."/>
            <person name="Fitzgerald M."/>
            <person name="Abouelleil A."/>
            <person name="Alvarado L."/>
            <person name="Berlin A.M."/>
            <person name="Chapman S.B."/>
            <person name="Dewar J."/>
            <person name="Goldberg J."/>
            <person name="Griggs A."/>
            <person name="Gujja S."/>
            <person name="Hansen M."/>
            <person name="Howarth C."/>
            <person name="Imamovic A."/>
            <person name="Larimer J."/>
            <person name="McCowan C."/>
            <person name="Murphy C."/>
            <person name="Pearson M."/>
            <person name="Priest M."/>
            <person name="Roberts A."/>
            <person name="Saif S."/>
            <person name="Shea T."/>
            <person name="Sykes S."/>
            <person name="Wortman J."/>
            <person name="Nusbaum C."/>
            <person name="Birren B."/>
        </authorList>
    </citation>
    <scope>NUCLEOTIDE SEQUENCE [LARGE SCALE GENOMIC DNA]</scope>
    <source>
        <strain evidence="2">CBS 10118</strain>
    </source>
</reference>
<proteinExistence type="predicted"/>
<feature type="region of interest" description="Disordered" evidence="1">
    <location>
        <begin position="1"/>
        <end position="22"/>
    </location>
</feature>
<gene>
    <name evidence="2" type="ORF">I302_08908</name>
</gene>
<accession>A0A1B9FR47</accession>
<evidence type="ECO:0000256" key="1">
    <source>
        <dbReference type="SAM" id="MobiDB-lite"/>
    </source>
</evidence>
<reference evidence="2" key="2">
    <citation type="submission" date="2016-07" db="EMBL/GenBank/DDBJ databases">
        <title>Evolution of pathogenesis and genome organization in the Tremellales.</title>
        <authorList>
            <person name="Cuomo C."/>
            <person name="Litvintseva A."/>
            <person name="Heitman J."/>
            <person name="Chen Y."/>
            <person name="Sun S."/>
            <person name="Springer D."/>
            <person name="Dromer F."/>
            <person name="Young S."/>
            <person name="Zeng Q."/>
            <person name="Chapman S."/>
            <person name="Gujja S."/>
            <person name="Saif S."/>
            <person name="Birren B."/>
        </authorList>
    </citation>
    <scope>NUCLEOTIDE SEQUENCE</scope>
    <source>
        <strain evidence="2">CBS 10118</strain>
    </source>
</reference>
<protein>
    <submittedName>
        <fullName evidence="2">Uncharacterized protein</fullName>
    </submittedName>
</protein>
<name>A0A1B9FR47_9TREE</name>
<dbReference type="VEuPathDB" id="FungiDB:I302_08908"/>
<dbReference type="EMBL" id="KV700382">
    <property type="protein sequence ID" value="OCF21236.1"/>
    <property type="molecule type" value="Genomic_DNA"/>
</dbReference>